<evidence type="ECO:0000259" key="2">
    <source>
        <dbReference type="Pfam" id="PF00501"/>
    </source>
</evidence>
<dbReference type="EMBL" id="UINC01088532">
    <property type="protein sequence ID" value="SVC38844.1"/>
    <property type="molecule type" value="Genomic_DNA"/>
</dbReference>
<protein>
    <recommendedName>
        <fullName evidence="2">AMP-dependent synthetase/ligase domain-containing protein</fullName>
    </recommendedName>
</protein>
<dbReference type="InterPro" id="IPR020845">
    <property type="entry name" value="AMP-binding_CS"/>
</dbReference>
<dbReference type="Pfam" id="PF00501">
    <property type="entry name" value="AMP-binding"/>
    <property type="match status" value="1"/>
</dbReference>
<dbReference type="PROSITE" id="PS00455">
    <property type="entry name" value="AMP_BINDING"/>
    <property type="match status" value="1"/>
</dbReference>
<dbReference type="PANTHER" id="PTHR43767:SF1">
    <property type="entry name" value="NONRIBOSOMAL PEPTIDE SYNTHASE PES1 (EUROFUNG)-RELATED"/>
    <property type="match status" value="1"/>
</dbReference>
<dbReference type="AlphaFoldDB" id="A0A382LPY0"/>
<keyword evidence="1" id="KW-0812">Transmembrane</keyword>
<accession>A0A382LPY0</accession>
<evidence type="ECO:0000313" key="3">
    <source>
        <dbReference type="EMBL" id="SVC38844.1"/>
    </source>
</evidence>
<name>A0A382LPY0_9ZZZZ</name>
<keyword evidence="1" id="KW-1133">Transmembrane helix</keyword>
<feature type="domain" description="AMP-dependent synthetase/ligase" evidence="2">
    <location>
        <begin position="6"/>
        <end position="370"/>
    </location>
</feature>
<gene>
    <name evidence="3" type="ORF">METZ01_LOCUS291698</name>
</gene>
<dbReference type="NCBIfam" id="NF006754">
    <property type="entry name" value="PRK09274.1"/>
    <property type="match status" value="1"/>
</dbReference>
<dbReference type="InterPro" id="IPR050237">
    <property type="entry name" value="ATP-dep_AMP-bd_enzyme"/>
</dbReference>
<dbReference type="PANTHER" id="PTHR43767">
    <property type="entry name" value="LONG-CHAIN-FATTY-ACID--COA LIGASE"/>
    <property type="match status" value="1"/>
</dbReference>
<evidence type="ECO:0000256" key="1">
    <source>
        <dbReference type="SAM" id="Phobius"/>
    </source>
</evidence>
<feature type="non-terminal residue" evidence="3">
    <location>
        <position position="1"/>
    </location>
</feature>
<dbReference type="Gene3D" id="3.40.50.12780">
    <property type="entry name" value="N-terminal domain of ligase-like"/>
    <property type="match status" value="1"/>
</dbReference>
<feature type="non-terminal residue" evidence="3">
    <location>
        <position position="396"/>
    </location>
</feature>
<dbReference type="InterPro" id="IPR042099">
    <property type="entry name" value="ANL_N_sf"/>
</dbReference>
<proteinExistence type="predicted"/>
<feature type="transmembrane region" description="Helical" evidence="1">
    <location>
        <begin position="38"/>
        <end position="56"/>
    </location>
</feature>
<dbReference type="InterPro" id="IPR000873">
    <property type="entry name" value="AMP-dep_synth/lig_dom"/>
</dbReference>
<reference evidence="3" key="1">
    <citation type="submission" date="2018-05" db="EMBL/GenBank/DDBJ databases">
        <authorList>
            <person name="Lanie J.A."/>
            <person name="Ng W.-L."/>
            <person name="Kazmierczak K.M."/>
            <person name="Andrzejewski T.M."/>
            <person name="Davidsen T.M."/>
            <person name="Wayne K.J."/>
            <person name="Tettelin H."/>
            <person name="Glass J.I."/>
            <person name="Rusch D."/>
            <person name="Podicherti R."/>
            <person name="Tsui H.-C.T."/>
            <person name="Winkler M.E."/>
        </authorList>
    </citation>
    <scope>NUCLEOTIDE SEQUENCE</scope>
</reference>
<sequence>AIAESGSGSSISFQELDRKSSKTASGLNQYGFKKSDRILLFVPFGIRFISIVFALFKAGTVPILIDPGLGKRNVLKCIRETEPQGIIASPLIQLTSIFFSKSIRNIKHKITIESNWIWKGHSLADIDNMAKSSSVYNETLFDDPAAILFTSGSTGPPKGVVYTHGMFSHQLKVLRSAYKIQSGEIDLSTFPLFSLLGIGIGMTSILPKMDFTRPAKVDPNEILKTIKKYDVTSGFGSPALWDTICRFCILNKQHLSSLNRILMAGAPVSGSLIKKFDHILSHEVKIHTPYGATEALPVTTIKRKEIIDDTLKKSQRGYGVCVGHTIQGIELRIIIITDDSISEWSDSMQLKDGEIGEIAVKGPWVTQNYFNRNKANRFSKIRDQGNDFWHRMGDLG</sequence>
<keyword evidence="1" id="KW-0472">Membrane</keyword>
<dbReference type="SUPFAM" id="SSF56801">
    <property type="entry name" value="Acetyl-CoA synthetase-like"/>
    <property type="match status" value="1"/>
</dbReference>
<organism evidence="3">
    <name type="scientific">marine metagenome</name>
    <dbReference type="NCBI Taxonomy" id="408172"/>
    <lineage>
        <taxon>unclassified sequences</taxon>
        <taxon>metagenomes</taxon>
        <taxon>ecological metagenomes</taxon>
    </lineage>
</organism>